<sequence length="228" mass="26398">MFLMACVRCRNGMKYVFDDFREAYSWLRHNTHPDAKIASWWDYGYQTSAMSNRTVIVDNNTWNNTHIATVGRAMSSSEYKGWKIYRSLDVDYVLVVFGGVVGYPSDDINKFLWMVRIGGGVYPDIVESDYLAGGTDYRIDAAGTKTMHSSLMYRLCYHEFADESQMSFGQRGYDRVRGTVIGKTNIKLQYFEEVFTSQHWMMRIYRVRDAPVRTPSKRAKDLKAKAKA</sequence>
<comment type="cofactor">
    <cofactor evidence="2">
        <name>Mg(2+)</name>
        <dbReference type="ChEBI" id="CHEBI:18420"/>
    </cofactor>
</comment>
<evidence type="ECO:0000256" key="5">
    <source>
        <dbReference type="ARBA" id="ARBA00010810"/>
    </source>
</evidence>
<evidence type="ECO:0000256" key="8">
    <source>
        <dbReference type="ARBA" id="ARBA00022692"/>
    </source>
</evidence>
<evidence type="ECO:0000256" key="2">
    <source>
        <dbReference type="ARBA" id="ARBA00001946"/>
    </source>
</evidence>
<evidence type="ECO:0000256" key="7">
    <source>
        <dbReference type="ARBA" id="ARBA00022679"/>
    </source>
</evidence>
<keyword evidence="9" id="KW-0479">Metal-binding</keyword>
<keyword evidence="13" id="KW-0464">Manganese</keyword>
<evidence type="ECO:0000256" key="13">
    <source>
        <dbReference type="ARBA" id="ARBA00023211"/>
    </source>
</evidence>
<keyword evidence="10" id="KW-0460">Magnesium</keyword>
<keyword evidence="15" id="KW-1185">Reference proteome</keyword>
<evidence type="ECO:0000256" key="1">
    <source>
        <dbReference type="ARBA" id="ARBA00001936"/>
    </source>
</evidence>
<dbReference type="EMBL" id="MU069567">
    <property type="protein sequence ID" value="KAF5838754.1"/>
    <property type="molecule type" value="Genomic_DNA"/>
</dbReference>
<keyword evidence="6" id="KW-0328">Glycosyltransferase</keyword>
<evidence type="ECO:0008006" key="16">
    <source>
        <dbReference type="Google" id="ProtNLM"/>
    </source>
</evidence>
<evidence type="ECO:0000256" key="9">
    <source>
        <dbReference type="ARBA" id="ARBA00022723"/>
    </source>
</evidence>
<evidence type="ECO:0000256" key="6">
    <source>
        <dbReference type="ARBA" id="ARBA00022676"/>
    </source>
</evidence>
<dbReference type="PANTHER" id="PTHR13872">
    <property type="entry name" value="DOLICHYL-DIPHOSPHOOLIGOSACCHARIDE--PROTEIN GLYCOSYLTRANSFERASE SUBUNIT"/>
    <property type="match status" value="1"/>
</dbReference>
<comment type="subcellular location">
    <subcellularLocation>
        <location evidence="3">Endomembrane system</location>
        <topology evidence="3">Multi-pass membrane protein</topology>
    </subcellularLocation>
</comment>
<evidence type="ECO:0000256" key="3">
    <source>
        <dbReference type="ARBA" id="ARBA00004127"/>
    </source>
</evidence>
<dbReference type="PANTHER" id="PTHR13872:SF48">
    <property type="entry name" value="DOLICHYL-DIPHOSPHOOLIGOSACCHARIDE--PROTEIN GLYCOSYLTRANSFERASE SUBUNIT STT3A"/>
    <property type="match status" value="1"/>
</dbReference>
<evidence type="ECO:0000256" key="4">
    <source>
        <dbReference type="ARBA" id="ARBA00004922"/>
    </source>
</evidence>
<dbReference type="Proteomes" id="UP000815325">
    <property type="component" value="Unassembled WGS sequence"/>
</dbReference>
<accession>A0ABQ7GVW6</accession>
<evidence type="ECO:0000313" key="14">
    <source>
        <dbReference type="EMBL" id="KAF5838754.1"/>
    </source>
</evidence>
<dbReference type="Gene3D" id="3.40.50.12610">
    <property type="match status" value="1"/>
</dbReference>
<keyword evidence="11" id="KW-1133">Transmembrane helix</keyword>
<comment type="cofactor">
    <cofactor evidence="1">
        <name>Mn(2+)</name>
        <dbReference type="ChEBI" id="CHEBI:29035"/>
    </cofactor>
</comment>
<proteinExistence type="inferred from homology"/>
<comment type="pathway">
    <text evidence="4">Protein modification; protein glycosylation.</text>
</comment>
<reference evidence="14" key="1">
    <citation type="submission" date="2017-08" db="EMBL/GenBank/DDBJ databases">
        <authorList>
            <person name="Polle J.E."/>
            <person name="Barry K."/>
            <person name="Cushman J."/>
            <person name="Schmutz J."/>
            <person name="Tran D."/>
            <person name="Hathwaick L.T."/>
            <person name="Yim W.C."/>
            <person name="Jenkins J."/>
            <person name="Mckie-Krisberg Z.M."/>
            <person name="Prochnik S."/>
            <person name="Lindquist E."/>
            <person name="Dockter R.B."/>
            <person name="Adam C."/>
            <person name="Molina H."/>
            <person name="Bunkerborg J."/>
            <person name="Jin E."/>
            <person name="Buchheim M."/>
            <person name="Magnuson J."/>
        </authorList>
    </citation>
    <scope>NUCLEOTIDE SEQUENCE</scope>
    <source>
        <strain evidence="14">CCAP 19/18</strain>
    </source>
</reference>
<keyword evidence="7" id="KW-0808">Transferase</keyword>
<evidence type="ECO:0000256" key="12">
    <source>
        <dbReference type="ARBA" id="ARBA00023136"/>
    </source>
</evidence>
<gene>
    <name evidence="14" type="ORF">DUNSADRAFT_2297</name>
</gene>
<evidence type="ECO:0000256" key="10">
    <source>
        <dbReference type="ARBA" id="ARBA00022842"/>
    </source>
</evidence>
<name>A0ABQ7GVW6_DUNSA</name>
<evidence type="ECO:0000256" key="11">
    <source>
        <dbReference type="ARBA" id="ARBA00022989"/>
    </source>
</evidence>
<dbReference type="InterPro" id="IPR003674">
    <property type="entry name" value="Oligo_trans_STT3"/>
</dbReference>
<protein>
    <recommendedName>
        <fullName evidence="16">Dolichyl-diphosphooligosaccharide--protein glycotransferase</fullName>
    </recommendedName>
</protein>
<keyword evidence="8" id="KW-0812">Transmembrane</keyword>
<keyword evidence="12" id="KW-0472">Membrane</keyword>
<organism evidence="14 15">
    <name type="scientific">Dunaliella salina</name>
    <name type="common">Green alga</name>
    <name type="synonym">Protococcus salinus</name>
    <dbReference type="NCBI Taxonomy" id="3046"/>
    <lineage>
        <taxon>Eukaryota</taxon>
        <taxon>Viridiplantae</taxon>
        <taxon>Chlorophyta</taxon>
        <taxon>core chlorophytes</taxon>
        <taxon>Chlorophyceae</taxon>
        <taxon>CS clade</taxon>
        <taxon>Chlamydomonadales</taxon>
        <taxon>Dunaliellaceae</taxon>
        <taxon>Dunaliella</taxon>
    </lineage>
</organism>
<comment type="similarity">
    <text evidence="5">Belongs to the STT3 family.</text>
</comment>
<comment type="caution">
    <text evidence="14">The sequence shown here is derived from an EMBL/GenBank/DDBJ whole genome shotgun (WGS) entry which is preliminary data.</text>
</comment>
<evidence type="ECO:0000313" key="15">
    <source>
        <dbReference type="Proteomes" id="UP000815325"/>
    </source>
</evidence>